<accession>A0AAN7SY65</accession>
<organism evidence="5 6">
    <name type="scientific">Lithohypha guttulata</name>
    <dbReference type="NCBI Taxonomy" id="1690604"/>
    <lineage>
        <taxon>Eukaryota</taxon>
        <taxon>Fungi</taxon>
        <taxon>Dikarya</taxon>
        <taxon>Ascomycota</taxon>
        <taxon>Pezizomycotina</taxon>
        <taxon>Eurotiomycetes</taxon>
        <taxon>Chaetothyriomycetidae</taxon>
        <taxon>Chaetothyriales</taxon>
        <taxon>Trichomeriaceae</taxon>
        <taxon>Lithohypha</taxon>
    </lineage>
</organism>
<dbReference type="InterPro" id="IPR006139">
    <property type="entry name" value="D-isomer_2_OHA_DH_cat_dom"/>
</dbReference>
<evidence type="ECO:0008006" key="7">
    <source>
        <dbReference type="Google" id="ProtNLM"/>
    </source>
</evidence>
<keyword evidence="1 2" id="KW-0560">Oxidoreductase</keyword>
<evidence type="ECO:0000259" key="4">
    <source>
        <dbReference type="Pfam" id="PF02826"/>
    </source>
</evidence>
<dbReference type="Gene3D" id="3.40.50.720">
    <property type="entry name" value="NAD(P)-binding Rossmann-like Domain"/>
    <property type="match status" value="2"/>
</dbReference>
<dbReference type="InterPro" id="IPR036291">
    <property type="entry name" value="NAD(P)-bd_dom_sf"/>
</dbReference>
<dbReference type="AlphaFoldDB" id="A0AAN7SY65"/>
<comment type="caution">
    <text evidence="5">The sequence shown here is derived from an EMBL/GenBank/DDBJ whole genome shotgun (WGS) entry which is preliminary data.</text>
</comment>
<gene>
    <name evidence="5" type="ORF">LTR05_006316</name>
</gene>
<dbReference type="InterPro" id="IPR029753">
    <property type="entry name" value="D-isomer_DH_CS"/>
</dbReference>
<dbReference type="SUPFAM" id="SSF51735">
    <property type="entry name" value="NAD(P)-binding Rossmann-fold domains"/>
    <property type="match status" value="1"/>
</dbReference>
<sequence length="323" mass="35437">MAPIATADLQSNTRVNTKPKAYLIDSYHPEAVARAQQLFDLVLPDSPECKNWKQAEYLLVRGSRLTADDISACRNLRAIGKQGVGVDKIDASACAASGIKILNTPGVNARAVAELVLTLTMALARQVRSIAVRQELGHAVPKEECSGILLHKCTIGIVGMGNIGKIIAEIFRGSFDSNIIAYDPYMGTHAWPDIPHKRVQNVEDLFQESDVITLHVPFTSETQDLISYKQMQLMKRSAILINTARGGIVNEDDLCRALDDRLIWGVGLDCHVQEPPTKEKYSSLWAHPNVLSLPHVGAATATTQRDTAVAAVERLYAYATRER</sequence>
<dbReference type="InterPro" id="IPR006140">
    <property type="entry name" value="D-isomer_DH_NAD-bd"/>
</dbReference>
<dbReference type="Pfam" id="PF02826">
    <property type="entry name" value="2-Hacid_dh_C"/>
    <property type="match status" value="1"/>
</dbReference>
<evidence type="ECO:0000256" key="1">
    <source>
        <dbReference type="ARBA" id="ARBA00023002"/>
    </source>
</evidence>
<feature type="domain" description="D-isomer specific 2-hydroxyacid dehydrogenase NAD-binding" evidence="4">
    <location>
        <begin position="118"/>
        <end position="297"/>
    </location>
</feature>
<dbReference type="GO" id="GO:0051287">
    <property type="term" value="F:NAD binding"/>
    <property type="evidence" value="ECO:0007669"/>
    <property type="project" value="InterPro"/>
</dbReference>
<name>A0AAN7SY65_9EURO</name>
<evidence type="ECO:0000256" key="2">
    <source>
        <dbReference type="RuleBase" id="RU003719"/>
    </source>
</evidence>
<dbReference type="PANTHER" id="PTHR10996">
    <property type="entry name" value="2-HYDROXYACID DEHYDROGENASE-RELATED"/>
    <property type="match status" value="1"/>
</dbReference>
<dbReference type="Pfam" id="PF00389">
    <property type="entry name" value="2-Hacid_dh"/>
    <property type="match status" value="1"/>
</dbReference>
<dbReference type="InterPro" id="IPR029752">
    <property type="entry name" value="D-isomer_DH_CS1"/>
</dbReference>
<comment type="similarity">
    <text evidence="2">Belongs to the D-isomer specific 2-hydroxyacid dehydrogenase family.</text>
</comment>
<keyword evidence="6" id="KW-1185">Reference proteome</keyword>
<proteinExistence type="inferred from homology"/>
<evidence type="ECO:0000313" key="5">
    <source>
        <dbReference type="EMBL" id="KAK5083810.1"/>
    </source>
</evidence>
<dbReference type="PANTHER" id="PTHR10996:SF264">
    <property type="entry name" value="HYPOTHETICAL D-ISOMER SPECIFIC 2-HYDROXYACID DEHYDROGENASE (EUROFUNG)"/>
    <property type="match status" value="1"/>
</dbReference>
<dbReference type="PROSITE" id="PS00670">
    <property type="entry name" value="D_2_HYDROXYACID_DH_2"/>
    <property type="match status" value="1"/>
</dbReference>
<dbReference type="GO" id="GO:0030267">
    <property type="term" value="F:glyoxylate reductase (NADPH) activity"/>
    <property type="evidence" value="ECO:0007669"/>
    <property type="project" value="TreeGrafter"/>
</dbReference>
<dbReference type="GO" id="GO:0005829">
    <property type="term" value="C:cytosol"/>
    <property type="evidence" value="ECO:0007669"/>
    <property type="project" value="TreeGrafter"/>
</dbReference>
<dbReference type="PROSITE" id="PS00065">
    <property type="entry name" value="D_2_HYDROXYACID_DH_1"/>
    <property type="match status" value="1"/>
</dbReference>
<protein>
    <recommendedName>
        <fullName evidence="7">D-3-phosphoglycerate dehydrogenase</fullName>
    </recommendedName>
</protein>
<dbReference type="GO" id="GO:0016618">
    <property type="term" value="F:hydroxypyruvate reductase [NAD(P)H] activity"/>
    <property type="evidence" value="ECO:0007669"/>
    <property type="project" value="TreeGrafter"/>
</dbReference>
<dbReference type="PROSITE" id="PS00671">
    <property type="entry name" value="D_2_HYDROXYACID_DH_3"/>
    <property type="match status" value="1"/>
</dbReference>
<reference evidence="5 6" key="1">
    <citation type="submission" date="2023-08" db="EMBL/GenBank/DDBJ databases">
        <title>Black Yeasts Isolated from many extreme environments.</title>
        <authorList>
            <person name="Coleine C."/>
            <person name="Stajich J.E."/>
            <person name="Selbmann L."/>
        </authorList>
    </citation>
    <scope>NUCLEOTIDE SEQUENCE [LARGE SCALE GENOMIC DNA]</scope>
    <source>
        <strain evidence="5 6">CCFEE 5910</strain>
    </source>
</reference>
<evidence type="ECO:0000259" key="3">
    <source>
        <dbReference type="Pfam" id="PF00389"/>
    </source>
</evidence>
<feature type="domain" description="D-isomer specific 2-hydroxyacid dehydrogenase catalytic" evidence="3">
    <location>
        <begin position="24"/>
        <end position="321"/>
    </location>
</feature>
<dbReference type="SUPFAM" id="SSF52283">
    <property type="entry name" value="Formate/glycerate dehydrogenase catalytic domain-like"/>
    <property type="match status" value="1"/>
</dbReference>
<dbReference type="InterPro" id="IPR050223">
    <property type="entry name" value="D-isomer_2-hydroxyacid_DH"/>
</dbReference>
<dbReference type="EMBL" id="JAVRRJ010000006">
    <property type="protein sequence ID" value="KAK5083810.1"/>
    <property type="molecule type" value="Genomic_DNA"/>
</dbReference>
<evidence type="ECO:0000313" key="6">
    <source>
        <dbReference type="Proteomes" id="UP001309876"/>
    </source>
</evidence>
<dbReference type="Proteomes" id="UP001309876">
    <property type="component" value="Unassembled WGS sequence"/>
</dbReference>